<reference evidence="1 2" key="1">
    <citation type="submission" date="2013-11" db="EMBL/GenBank/DDBJ databases">
        <title>Complete genome sequence of Rhizobium gallicum bv. gallicum R602.</title>
        <authorList>
            <person name="Bustos P."/>
            <person name="Santamaria R.I."/>
            <person name="Lozano L."/>
            <person name="Acosta J.L."/>
            <person name="Ormeno-Orrillo E."/>
            <person name="Rogel M.A."/>
            <person name="Romero D."/>
            <person name="Cevallos M.A."/>
            <person name="Martinez-Romero E."/>
            <person name="Gonzalez V."/>
        </authorList>
    </citation>
    <scope>NUCLEOTIDE SEQUENCE [LARGE SCALE GENOMIC DNA]</scope>
    <source>
        <strain evidence="1 2">R602</strain>
        <plasmid evidence="1 2">pRgalR602c</plasmid>
    </source>
</reference>
<protein>
    <submittedName>
        <fullName evidence="1">Uncharacterized protein</fullName>
    </submittedName>
</protein>
<dbReference type="AlphaFoldDB" id="A0A0B4XCU8"/>
<geneLocation type="plasmid" evidence="1 2">
    <name>pRgalR602c</name>
</geneLocation>
<keyword evidence="2" id="KW-1185">Reference proteome</keyword>
<proteinExistence type="predicted"/>
<gene>
    <name evidence="1" type="ORF">RGR602_PC00304</name>
</gene>
<evidence type="ECO:0000313" key="2">
    <source>
        <dbReference type="Proteomes" id="UP000031368"/>
    </source>
</evidence>
<dbReference type="KEGG" id="rga:RGR602_PC00304"/>
<sequence>MTVPAAVRRRFERLGHVPPLSISPSWSFILGWVEYLPMRTFHGSQAAGSGLVVQATGGYEEAVARTDCKLHVRVMDSSKPGFSALFERNRPEIVGNLFVVYSTASSFSPVNSVSKNVIETELHSEKSHVLL</sequence>
<evidence type="ECO:0000313" key="1">
    <source>
        <dbReference type="EMBL" id="AJD44347.1"/>
    </source>
</evidence>
<dbReference type="Proteomes" id="UP000031368">
    <property type="component" value="Plasmid pRgalR602c"/>
</dbReference>
<dbReference type="EMBL" id="CP006880">
    <property type="protein sequence ID" value="AJD44347.1"/>
    <property type="molecule type" value="Genomic_DNA"/>
</dbReference>
<name>A0A0B4XCU8_9HYPH</name>
<organism evidence="1 2">
    <name type="scientific">Rhizobium gallicum bv. gallicum R602sp</name>
    <dbReference type="NCBI Taxonomy" id="1041138"/>
    <lineage>
        <taxon>Bacteria</taxon>
        <taxon>Pseudomonadati</taxon>
        <taxon>Pseudomonadota</taxon>
        <taxon>Alphaproteobacteria</taxon>
        <taxon>Hyphomicrobiales</taxon>
        <taxon>Rhizobiaceae</taxon>
        <taxon>Rhizobium/Agrobacterium group</taxon>
        <taxon>Rhizobium</taxon>
    </lineage>
</organism>
<dbReference type="HOGENOM" id="CLU_1925881_0_0_5"/>
<accession>A0A0B4XCU8</accession>
<keyword evidence="1" id="KW-0614">Plasmid</keyword>